<dbReference type="EMBL" id="JAUHPV010000002">
    <property type="protein sequence ID" value="MDN4472354.1"/>
    <property type="molecule type" value="Genomic_DNA"/>
</dbReference>
<dbReference type="RefSeq" id="WP_301126839.1">
    <property type="nucleotide sequence ID" value="NZ_JAUHPV010000002.1"/>
</dbReference>
<reference evidence="3" key="1">
    <citation type="submission" date="2023-06" db="EMBL/GenBank/DDBJ databases">
        <title>SYSU T00b26.</title>
        <authorList>
            <person name="Gao L."/>
            <person name="Fang B.-Z."/>
            <person name="Li W.-J."/>
        </authorList>
    </citation>
    <scope>NUCLEOTIDE SEQUENCE</scope>
    <source>
        <strain evidence="3">SYSU T00b26</strain>
    </source>
</reference>
<accession>A0ABT8G0W5</accession>
<evidence type="ECO:0000259" key="2">
    <source>
        <dbReference type="SMART" id="SM00899"/>
    </source>
</evidence>
<dbReference type="SUPFAM" id="SSF50037">
    <property type="entry name" value="C-terminal domain of transcriptional repressors"/>
    <property type="match status" value="1"/>
</dbReference>
<evidence type="ECO:0000256" key="1">
    <source>
        <dbReference type="ARBA" id="ARBA00023004"/>
    </source>
</evidence>
<keyword evidence="4" id="KW-1185">Reference proteome</keyword>
<gene>
    <name evidence="3" type="ORF">QQX04_05040</name>
</gene>
<protein>
    <submittedName>
        <fullName evidence="3">FeoA family protein</fullName>
    </submittedName>
</protein>
<dbReference type="InterPro" id="IPR007167">
    <property type="entry name" value="Fe-transptr_FeoA-like"/>
</dbReference>
<feature type="domain" description="Ferrous iron transporter FeoA-like" evidence="2">
    <location>
        <begin position="1"/>
        <end position="72"/>
    </location>
</feature>
<organism evidence="3 4">
    <name type="scientific">Demequina zhanjiangensis</name>
    <dbReference type="NCBI Taxonomy" id="3051659"/>
    <lineage>
        <taxon>Bacteria</taxon>
        <taxon>Bacillati</taxon>
        <taxon>Actinomycetota</taxon>
        <taxon>Actinomycetes</taxon>
        <taxon>Micrococcales</taxon>
        <taxon>Demequinaceae</taxon>
        <taxon>Demequina</taxon>
    </lineage>
</organism>
<dbReference type="InterPro" id="IPR008988">
    <property type="entry name" value="Transcriptional_repressor_C"/>
</dbReference>
<evidence type="ECO:0000313" key="4">
    <source>
        <dbReference type="Proteomes" id="UP001172738"/>
    </source>
</evidence>
<name>A0ABT8G0W5_9MICO</name>
<dbReference type="Proteomes" id="UP001172738">
    <property type="component" value="Unassembled WGS sequence"/>
</dbReference>
<keyword evidence="1" id="KW-0408">Iron</keyword>
<dbReference type="SMART" id="SM00899">
    <property type="entry name" value="FeoA"/>
    <property type="match status" value="1"/>
</dbReference>
<comment type="caution">
    <text evidence="3">The sequence shown here is derived from an EMBL/GenBank/DDBJ whole genome shotgun (WGS) entry which is preliminary data.</text>
</comment>
<sequence length="73" mass="7379">MTLAELPRGARARIRAVSAESDTALRLREMGLRPGTLVSVVGIAAAGARIVAIGAARIAIDAATAAEVEADPV</sequence>
<dbReference type="Pfam" id="PF04023">
    <property type="entry name" value="FeoA"/>
    <property type="match status" value="1"/>
</dbReference>
<evidence type="ECO:0000313" key="3">
    <source>
        <dbReference type="EMBL" id="MDN4472354.1"/>
    </source>
</evidence>
<proteinExistence type="predicted"/>
<dbReference type="Gene3D" id="2.30.30.90">
    <property type="match status" value="1"/>
</dbReference>
<dbReference type="InterPro" id="IPR038157">
    <property type="entry name" value="FeoA_core_dom"/>
</dbReference>